<accession>A0A7X1J8N3</accession>
<evidence type="ECO:0000259" key="4">
    <source>
        <dbReference type="PROSITE" id="PS50893"/>
    </source>
</evidence>
<gene>
    <name evidence="5" type="ORF">H4N64_32275</name>
</gene>
<evidence type="ECO:0000256" key="2">
    <source>
        <dbReference type="ARBA" id="ARBA00022741"/>
    </source>
</evidence>
<reference evidence="5 6" key="1">
    <citation type="submission" date="2020-08" db="EMBL/GenBank/DDBJ databases">
        <title>Streptomyces sp. PSKA01 genome sequencing and assembly.</title>
        <authorList>
            <person name="Mandal S."/>
            <person name="Maiti P.K."/>
            <person name="Das P."/>
        </authorList>
    </citation>
    <scope>NUCLEOTIDE SEQUENCE [LARGE SCALE GENOMIC DNA]</scope>
    <source>
        <strain evidence="5 6">PSKA01</strain>
    </source>
</reference>
<dbReference type="EMBL" id="JACMSF010000045">
    <property type="protein sequence ID" value="MBC2906151.1"/>
    <property type="molecule type" value="Genomic_DNA"/>
</dbReference>
<dbReference type="Pfam" id="PF00005">
    <property type="entry name" value="ABC_tran"/>
    <property type="match status" value="1"/>
</dbReference>
<evidence type="ECO:0000256" key="1">
    <source>
        <dbReference type="ARBA" id="ARBA00022448"/>
    </source>
</evidence>
<dbReference type="InterPro" id="IPR017911">
    <property type="entry name" value="MacB-like_ATP-bd"/>
</dbReference>
<keyword evidence="6" id="KW-1185">Reference proteome</keyword>
<dbReference type="RefSeq" id="WP_186285984.1">
    <property type="nucleotide sequence ID" value="NZ_JACMSF010000045.1"/>
</dbReference>
<dbReference type="GO" id="GO:0005886">
    <property type="term" value="C:plasma membrane"/>
    <property type="evidence" value="ECO:0007669"/>
    <property type="project" value="TreeGrafter"/>
</dbReference>
<dbReference type="InterPro" id="IPR017871">
    <property type="entry name" value="ABC_transporter-like_CS"/>
</dbReference>
<evidence type="ECO:0000313" key="5">
    <source>
        <dbReference type="EMBL" id="MBC2906151.1"/>
    </source>
</evidence>
<dbReference type="GO" id="GO:0022857">
    <property type="term" value="F:transmembrane transporter activity"/>
    <property type="evidence" value="ECO:0007669"/>
    <property type="project" value="TreeGrafter"/>
</dbReference>
<feature type="domain" description="ABC transporter" evidence="4">
    <location>
        <begin position="3"/>
        <end position="230"/>
    </location>
</feature>
<dbReference type="InterPro" id="IPR003439">
    <property type="entry name" value="ABC_transporter-like_ATP-bd"/>
</dbReference>
<dbReference type="SUPFAM" id="SSF52540">
    <property type="entry name" value="P-loop containing nucleoside triphosphate hydrolases"/>
    <property type="match status" value="1"/>
</dbReference>
<name>A0A7X1J8N3_9ACTN</name>
<dbReference type="GO" id="GO:0005524">
    <property type="term" value="F:ATP binding"/>
    <property type="evidence" value="ECO:0007669"/>
    <property type="project" value="UniProtKB-KW"/>
</dbReference>
<proteinExistence type="predicted"/>
<sequence>MTLSLRGVTKTIPLGDGRQVDLLRNVDFELGPGDSVSVVGRSGSGKSSLLNILGLLDQPTGGSVELDGQSLLGLPDRKLSMIRGRHISFIFQQFHLLPRRTALENVWTPLAHIRDRALWRQRRELAARALARVGLAGKEDAVPETLSGGEQQRVAIARALVHRPRYVLADEPTGALDGETAHGVMDLLLDVTRSQRAGLVLVTHDVQHAMATDRQFRLNEGTLAPLVPEGSTR</sequence>
<dbReference type="AlphaFoldDB" id="A0A7X1J8N3"/>
<dbReference type="InterPro" id="IPR027417">
    <property type="entry name" value="P-loop_NTPase"/>
</dbReference>
<keyword evidence="1" id="KW-0813">Transport</keyword>
<evidence type="ECO:0000313" key="6">
    <source>
        <dbReference type="Proteomes" id="UP000584670"/>
    </source>
</evidence>
<dbReference type="PANTHER" id="PTHR24220">
    <property type="entry name" value="IMPORT ATP-BINDING PROTEIN"/>
    <property type="match status" value="1"/>
</dbReference>
<organism evidence="5 6">
    <name type="scientific">Streptomyces cupreus</name>
    <dbReference type="NCBI Taxonomy" id="2759956"/>
    <lineage>
        <taxon>Bacteria</taxon>
        <taxon>Bacillati</taxon>
        <taxon>Actinomycetota</taxon>
        <taxon>Actinomycetes</taxon>
        <taxon>Kitasatosporales</taxon>
        <taxon>Streptomycetaceae</taxon>
        <taxon>Streptomyces</taxon>
    </lineage>
</organism>
<protein>
    <submittedName>
        <fullName evidence="5">ABC transporter ATP-binding protein</fullName>
    </submittedName>
</protein>
<keyword evidence="3 5" id="KW-0067">ATP-binding</keyword>
<dbReference type="GO" id="GO:0016887">
    <property type="term" value="F:ATP hydrolysis activity"/>
    <property type="evidence" value="ECO:0007669"/>
    <property type="project" value="InterPro"/>
</dbReference>
<dbReference type="CDD" id="cd03255">
    <property type="entry name" value="ABC_MJ0796_LolCDE_FtsE"/>
    <property type="match status" value="1"/>
</dbReference>
<keyword evidence="2" id="KW-0547">Nucleotide-binding</keyword>
<dbReference type="InterPro" id="IPR015854">
    <property type="entry name" value="ABC_transpr_LolD-like"/>
</dbReference>
<dbReference type="Gene3D" id="3.40.50.300">
    <property type="entry name" value="P-loop containing nucleotide triphosphate hydrolases"/>
    <property type="match status" value="1"/>
</dbReference>
<dbReference type="SMART" id="SM00382">
    <property type="entry name" value="AAA"/>
    <property type="match status" value="1"/>
</dbReference>
<dbReference type="PROSITE" id="PS50893">
    <property type="entry name" value="ABC_TRANSPORTER_2"/>
    <property type="match status" value="1"/>
</dbReference>
<evidence type="ECO:0000256" key="3">
    <source>
        <dbReference type="ARBA" id="ARBA00022840"/>
    </source>
</evidence>
<dbReference type="Proteomes" id="UP000584670">
    <property type="component" value="Unassembled WGS sequence"/>
</dbReference>
<dbReference type="InterPro" id="IPR003593">
    <property type="entry name" value="AAA+_ATPase"/>
</dbReference>
<dbReference type="PROSITE" id="PS00211">
    <property type="entry name" value="ABC_TRANSPORTER_1"/>
    <property type="match status" value="1"/>
</dbReference>
<comment type="caution">
    <text evidence="5">The sequence shown here is derived from an EMBL/GenBank/DDBJ whole genome shotgun (WGS) entry which is preliminary data.</text>
</comment>